<evidence type="ECO:0000313" key="1">
    <source>
        <dbReference type="EMBL" id="KAJ9102926.1"/>
    </source>
</evidence>
<dbReference type="EMBL" id="JASBWS010000061">
    <property type="protein sequence ID" value="KAJ9102926.1"/>
    <property type="molecule type" value="Genomic_DNA"/>
</dbReference>
<accession>A0ACC2VWD3</accession>
<organism evidence="1 2">
    <name type="scientific">Naganishia adeliensis</name>
    <dbReference type="NCBI Taxonomy" id="92952"/>
    <lineage>
        <taxon>Eukaryota</taxon>
        <taxon>Fungi</taxon>
        <taxon>Dikarya</taxon>
        <taxon>Basidiomycota</taxon>
        <taxon>Agaricomycotina</taxon>
        <taxon>Tremellomycetes</taxon>
        <taxon>Filobasidiales</taxon>
        <taxon>Filobasidiaceae</taxon>
        <taxon>Naganishia</taxon>
    </lineage>
</organism>
<name>A0ACC2VWD3_9TREE</name>
<reference evidence="1" key="1">
    <citation type="submission" date="2023-04" db="EMBL/GenBank/DDBJ databases">
        <title>Draft Genome sequencing of Naganishia species isolated from polar environments using Oxford Nanopore Technology.</title>
        <authorList>
            <person name="Leo P."/>
            <person name="Venkateswaran K."/>
        </authorList>
    </citation>
    <scope>NUCLEOTIDE SEQUENCE</scope>
    <source>
        <strain evidence="1">MNA-CCFEE 5262</strain>
    </source>
</reference>
<protein>
    <submittedName>
        <fullName evidence="1">Uncharacterized protein</fullName>
    </submittedName>
</protein>
<comment type="caution">
    <text evidence="1">The sequence shown here is derived from an EMBL/GenBank/DDBJ whole genome shotgun (WGS) entry which is preliminary data.</text>
</comment>
<keyword evidence="2" id="KW-1185">Reference proteome</keyword>
<gene>
    <name evidence="1" type="ORF">QFC20_004892</name>
</gene>
<sequence>MAAILSFFTYSLAGNNLDTAKIFASLQLFNVIRTPIQGLPKAISNLTDAHVAMVRLSRFLIAEDRIQESTIDTEQEYAVEAIGNFVYEEQGQSEQPGGKAGEPRQDGSHKVIEEKKGSDAIPGAFSPTQPEVGQRSPHAPFSLQVIDLRIPRGSFVAVYGRIGSGKSALLQALVGEMKRLRGHVSFNGSTSLVTQTPWILNATIEHNILFGKELDINRMKDVVHACALEEDLEALPDGLQTEIGERGINLSGGQRSRVALARAAYFDADIALMDDPLSAVDSHVSSQILTRCLLSGMKDKTRVLVTHHLDVARYADIVLVMDQGRIAQQGSFQELANSPGIFQTLLQDYGNSNPTEIKPLDTAMTLSAVVPTQTGVEAVGPRNIAKLLLNEDRATGKVSGLTYLTLFKAMGLSGFLAVAVICSVLAQCSQIGSNLFLGFWSGGTIPGFRTGQYMGIYAGLGGALAVLTFVASYSMGLAGLRAAFLILQKSLRGVLRAPTSFHDRTPTGRITSRLTKDVEVIDDQLATALNDVLTLVYRLCGSFALVLYAYPYLGGLLVPMAVLYYVIASFYRRTSRQVKRIESTTRSVILARFSEQVVGVASIRVFGQQQYFIAAFSEALDYHNRFYYATVMIRRWLAVRLQAFASVLILAVSIFGVCLSRKVSPAVFSVALVYTIQTSSSFGHLINLYTSLEQNMDSWERLLHYGTLKLEASPRLKDDPGAEWPSKGRVTFDNVDLRYRPSLPLVLKSVSFEILPGQKVEICPASTFTLCYESIGAGKSSCLQALFRLVELSAGSITVDGVDIAKIGLDPLRQAMSVIPQEPLLFSGTMRENLDPEGNRSDADLNDALRRCDLLENENEEKERLKKFRLDAEVRDEGHNFSGGERQLVALCRALVKNRKVLMLDEATSSVDPETDALIQKTIRREFKSATL</sequence>
<dbReference type="Proteomes" id="UP001230649">
    <property type="component" value="Unassembled WGS sequence"/>
</dbReference>
<evidence type="ECO:0000313" key="2">
    <source>
        <dbReference type="Proteomes" id="UP001230649"/>
    </source>
</evidence>
<proteinExistence type="predicted"/>